<dbReference type="InterPro" id="IPR024551">
    <property type="entry name" value="AspAT_Ic"/>
</dbReference>
<dbReference type="Gene3D" id="3.90.1150.10">
    <property type="entry name" value="Aspartate Aminotransferase, domain 1"/>
    <property type="match status" value="1"/>
</dbReference>
<comment type="caution">
    <text evidence="1">The sequence shown here is derived from an EMBL/GenBank/DDBJ whole genome shotgun (WGS) entry which is preliminary data.</text>
</comment>
<evidence type="ECO:0000313" key="1">
    <source>
        <dbReference type="EMBL" id="MCU6795672.1"/>
    </source>
</evidence>
<dbReference type="CDD" id="cd00609">
    <property type="entry name" value="AAT_like"/>
    <property type="match status" value="1"/>
</dbReference>
<keyword evidence="1" id="KW-0808">Transferase</keyword>
<name>A0ABT2UP93_9BACL</name>
<keyword evidence="2" id="KW-1185">Reference proteome</keyword>
<dbReference type="RefSeq" id="WP_262686637.1">
    <property type="nucleotide sequence ID" value="NZ_JAOQIO010000095.1"/>
</dbReference>
<dbReference type="Proteomes" id="UP001652445">
    <property type="component" value="Unassembled WGS sequence"/>
</dbReference>
<dbReference type="GO" id="GO:0008483">
    <property type="term" value="F:transaminase activity"/>
    <property type="evidence" value="ECO:0007669"/>
    <property type="project" value="UniProtKB-KW"/>
</dbReference>
<reference evidence="1 2" key="1">
    <citation type="submission" date="2022-09" db="EMBL/GenBank/DDBJ databases">
        <authorList>
            <person name="Han X.L."/>
            <person name="Wang Q."/>
            <person name="Lu T."/>
        </authorList>
    </citation>
    <scope>NUCLEOTIDE SEQUENCE [LARGE SCALE GENOMIC DNA]</scope>
    <source>
        <strain evidence="1 2">WQ 127069</strain>
    </source>
</reference>
<dbReference type="Gene3D" id="3.40.640.10">
    <property type="entry name" value="Type I PLP-dependent aspartate aminotransferase-like (Major domain)"/>
    <property type="match status" value="1"/>
</dbReference>
<dbReference type="InterPro" id="IPR015421">
    <property type="entry name" value="PyrdxlP-dep_Trfase_major"/>
</dbReference>
<dbReference type="PANTHER" id="PTHR43799">
    <property type="entry name" value="AMINOTRANSFERASE, PUTATIVE-RELATED"/>
    <property type="match status" value="1"/>
</dbReference>
<dbReference type="InterPro" id="IPR015424">
    <property type="entry name" value="PyrdxlP-dep_Trfase"/>
</dbReference>
<dbReference type="EMBL" id="JAOQIO010000095">
    <property type="protein sequence ID" value="MCU6795672.1"/>
    <property type="molecule type" value="Genomic_DNA"/>
</dbReference>
<dbReference type="InterPro" id="IPR015422">
    <property type="entry name" value="PyrdxlP-dep_Trfase_small"/>
</dbReference>
<evidence type="ECO:0000313" key="2">
    <source>
        <dbReference type="Proteomes" id="UP001652445"/>
    </source>
</evidence>
<protein>
    <submittedName>
        <fullName evidence="1">Aminotransferase class I/II-fold pyridoxal phosphate-dependent enzyme</fullName>
    </submittedName>
</protein>
<proteinExistence type="predicted"/>
<dbReference type="PANTHER" id="PTHR43799:SF1">
    <property type="entry name" value="ASPARTATE AMINOTRANSFERASE"/>
    <property type="match status" value="1"/>
</dbReference>
<keyword evidence="1" id="KW-0032">Aminotransferase</keyword>
<accession>A0ABT2UP93</accession>
<dbReference type="Pfam" id="PF12897">
    <property type="entry name" value="Asp_aminotransf"/>
    <property type="match status" value="1"/>
</dbReference>
<organism evidence="1 2">
    <name type="scientific">Paenibacillus baimaensis</name>
    <dbReference type="NCBI Taxonomy" id="2982185"/>
    <lineage>
        <taxon>Bacteria</taxon>
        <taxon>Bacillati</taxon>
        <taxon>Bacillota</taxon>
        <taxon>Bacilli</taxon>
        <taxon>Bacillales</taxon>
        <taxon>Paenibacillaceae</taxon>
        <taxon>Paenibacillus</taxon>
    </lineage>
</organism>
<dbReference type="SUPFAM" id="SSF53383">
    <property type="entry name" value="PLP-dependent transferases"/>
    <property type="match status" value="1"/>
</dbReference>
<sequence length="431" mass="47308">MRALSDLSANELAEAELNIQEQYDGYKNRKLKLDMSRGKPSPEQLDLSMPMLDTVQSSGLLNAADGTDLRNYGGIDGIPEAKALFARLLEVDSKEIIVGGNSSLNLMHDTIARAMIHGVYGSETPWGKLTVVKFLCPSPGYDRHFAICELFNIEMIVIDMLDDGPDMDTIERLVREDDSIKGIWCVPKYSNPEGITYSDEIVDRLAAMPAKAADFRIFWDDAYMVHHLTDRPDPLKNMLAACKAAGNADRVFVFASTSKITFPGSGVAVMAASVANVGYIRKQLSIQTIGPDKINQLRHVRFFPDLEQIAAHMNRHAAIIKPKFDTVLNKLETELGGKQLASWKKPGGGYFISLNTLDGCAQAVISLAAEAGVTLTQAGATYPYGKDPNDRNIRIAPTFPSLEELETAIEVLCLCIQLVSIRKLRAEITAS</sequence>
<gene>
    <name evidence="1" type="ORF">OB236_26510</name>
</gene>